<dbReference type="SMART" id="SM00829">
    <property type="entry name" value="PKS_ER"/>
    <property type="match status" value="1"/>
</dbReference>
<dbReference type="Gene3D" id="3.90.180.10">
    <property type="entry name" value="Medium-chain alcohol dehydrogenases, catalytic domain"/>
    <property type="match status" value="1"/>
</dbReference>
<reference evidence="2 3" key="1">
    <citation type="submission" date="2013-07" db="EMBL/GenBank/DDBJ databases">
        <title>The Genome Sequence of Cryptococcus heveanensis BCC8398.</title>
        <authorList>
            <consortium name="The Broad Institute Genome Sequencing Platform"/>
            <person name="Cuomo C."/>
            <person name="Litvintseva A."/>
            <person name="Chen Y."/>
            <person name="Heitman J."/>
            <person name="Sun S."/>
            <person name="Springer D."/>
            <person name="Dromer F."/>
            <person name="Young S.K."/>
            <person name="Zeng Q."/>
            <person name="Gargeya S."/>
            <person name="Fitzgerald M."/>
            <person name="Abouelleil A."/>
            <person name="Alvarado L."/>
            <person name="Berlin A.M."/>
            <person name="Chapman S.B."/>
            <person name="Dewar J."/>
            <person name="Goldberg J."/>
            <person name="Griggs A."/>
            <person name="Gujja S."/>
            <person name="Hansen M."/>
            <person name="Howarth C."/>
            <person name="Imamovic A."/>
            <person name="Larimer J."/>
            <person name="McCowan C."/>
            <person name="Murphy C."/>
            <person name="Pearson M."/>
            <person name="Priest M."/>
            <person name="Roberts A."/>
            <person name="Saif S."/>
            <person name="Shea T."/>
            <person name="Sykes S."/>
            <person name="Wortman J."/>
            <person name="Nusbaum C."/>
            <person name="Birren B."/>
        </authorList>
    </citation>
    <scope>NUCLEOTIDE SEQUENCE [LARGE SCALE GENOMIC DNA]</scope>
    <source>
        <strain evidence="2 3">BCC8398</strain>
    </source>
</reference>
<evidence type="ECO:0000313" key="2">
    <source>
        <dbReference type="EMBL" id="OCF31994.1"/>
    </source>
</evidence>
<dbReference type="InterPro" id="IPR011032">
    <property type="entry name" value="GroES-like_sf"/>
</dbReference>
<accession>A0A1B9GLM7</accession>
<name>A0A1B9GLM7_9TREE</name>
<dbReference type="AlphaFoldDB" id="A0A1B9GLM7"/>
<dbReference type="Gene3D" id="3.40.50.720">
    <property type="entry name" value="NAD(P)-binding Rossmann-like Domain"/>
    <property type="match status" value="1"/>
</dbReference>
<dbReference type="InterPro" id="IPR036291">
    <property type="entry name" value="NAD(P)-bd_dom_sf"/>
</dbReference>
<dbReference type="InterPro" id="IPR013149">
    <property type="entry name" value="ADH-like_C"/>
</dbReference>
<dbReference type="InterPro" id="IPR013154">
    <property type="entry name" value="ADH-like_N"/>
</dbReference>
<dbReference type="EMBL" id="KI669511">
    <property type="protein sequence ID" value="OCF31994.1"/>
    <property type="molecule type" value="Genomic_DNA"/>
</dbReference>
<organism evidence="2 3">
    <name type="scientific">Kwoniella heveanensis BCC8398</name>
    <dbReference type="NCBI Taxonomy" id="1296120"/>
    <lineage>
        <taxon>Eukaryota</taxon>
        <taxon>Fungi</taxon>
        <taxon>Dikarya</taxon>
        <taxon>Basidiomycota</taxon>
        <taxon>Agaricomycotina</taxon>
        <taxon>Tremellomycetes</taxon>
        <taxon>Tremellales</taxon>
        <taxon>Cryptococcaceae</taxon>
        <taxon>Kwoniella</taxon>
    </lineage>
</organism>
<dbReference type="Proteomes" id="UP000092666">
    <property type="component" value="Unassembled WGS sequence"/>
</dbReference>
<protein>
    <recommendedName>
        <fullName evidence="1">Enoyl reductase (ER) domain-containing protein</fullName>
    </recommendedName>
</protein>
<dbReference type="PANTHER" id="PTHR45033:SF2">
    <property type="entry name" value="ZINC-TYPE ALCOHOL DEHYDROGENASE-LIKE PROTEIN C1773.06C"/>
    <property type="match status" value="1"/>
</dbReference>
<evidence type="ECO:0000259" key="1">
    <source>
        <dbReference type="SMART" id="SM00829"/>
    </source>
</evidence>
<proteinExistence type="predicted"/>
<dbReference type="GO" id="GO:0016491">
    <property type="term" value="F:oxidoreductase activity"/>
    <property type="evidence" value="ECO:0007669"/>
    <property type="project" value="InterPro"/>
</dbReference>
<dbReference type="CDD" id="cd08276">
    <property type="entry name" value="MDR7"/>
    <property type="match status" value="1"/>
</dbReference>
<sequence>MAPTTMRQWTLSGPKNYDAFKLEEGSPVPKVGEYDVLVKIEAASLNYRDISIIQGTYPFPVNDPVVPISDAAGTVAEVGTRVIKFKKGDKVMPTFHQALQPGSPSLGGNIDGVAREYVSVNESDVVHMPKGYDFVQAATLPCAALTAWDSFFGLEGRALKPGDWVLTQGTGGVSLFAVQLAKAAGATVVATTSSAHKAEKLKALGADHVINYKDEPEWGKAAKALTPNGTGFQHVIEIGGPGTLQQSLNAIGRQGVISVIGFVAASEEKMPSILDCLSYGCIARGIFVGSRPQFEDMVKAIDANGLKPVVDEQVFDFADLPKAYKYMEAQKHIGKVCVKF</sequence>
<keyword evidence="3" id="KW-1185">Reference proteome</keyword>
<dbReference type="InterPro" id="IPR052711">
    <property type="entry name" value="Zinc_ADH-like"/>
</dbReference>
<reference evidence="3" key="2">
    <citation type="submission" date="2013-12" db="EMBL/GenBank/DDBJ databases">
        <title>Evolution of pathogenesis and genome organization in the Tremellales.</title>
        <authorList>
            <person name="Cuomo C."/>
            <person name="Litvintseva A."/>
            <person name="Heitman J."/>
            <person name="Chen Y."/>
            <person name="Sun S."/>
            <person name="Springer D."/>
            <person name="Dromer F."/>
            <person name="Young S."/>
            <person name="Zeng Q."/>
            <person name="Chapman S."/>
            <person name="Gujja S."/>
            <person name="Saif S."/>
            <person name="Birren B."/>
        </authorList>
    </citation>
    <scope>NUCLEOTIDE SEQUENCE [LARGE SCALE GENOMIC DNA]</scope>
    <source>
        <strain evidence="3">BCC8398</strain>
    </source>
</reference>
<dbReference type="SUPFAM" id="SSF50129">
    <property type="entry name" value="GroES-like"/>
    <property type="match status" value="1"/>
</dbReference>
<gene>
    <name evidence="2" type="ORF">I316_06380</name>
</gene>
<dbReference type="PANTHER" id="PTHR45033">
    <property type="match status" value="1"/>
</dbReference>
<evidence type="ECO:0000313" key="3">
    <source>
        <dbReference type="Proteomes" id="UP000092666"/>
    </source>
</evidence>
<dbReference type="InterPro" id="IPR020843">
    <property type="entry name" value="ER"/>
</dbReference>
<dbReference type="SUPFAM" id="SSF51735">
    <property type="entry name" value="NAD(P)-binding Rossmann-fold domains"/>
    <property type="match status" value="1"/>
</dbReference>
<dbReference type="Pfam" id="PF00107">
    <property type="entry name" value="ADH_zinc_N"/>
    <property type="match status" value="1"/>
</dbReference>
<dbReference type="STRING" id="1296120.A0A1B9GLM7"/>
<dbReference type="OrthoDB" id="9930022at2759"/>
<dbReference type="Pfam" id="PF08240">
    <property type="entry name" value="ADH_N"/>
    <property type="match status" value="1"/>
</dbReference>
<feature type="domain" description="Enoyl reductase (ER)" evidence="1">
    <location>
        <begin position="15"/>
        <end position="338"/>
    </location>
</feature>